<dbReference type="RefSeq" id="WP_380889488.1">
    <property type="nucleotide sequence ID" value="NZ_JBHUDY010000001.1"/>
</dbReference>
<keyword evidence="1" id="KW-1133">Transmembrane helix</keyword>
<reference evidence="3" key="1">
    <citation type="journal article" date="2019" name="Int. J. Syst. Evol. Microbiol.">
        <title>The Global Catalogue of Microorganisms (GCM) 10K type strain sequencing project: providing services to taxonomists for standard genome sequencing and annotation.</title>
        <authorList>
            <consortium name="The Broad Institute Genomics Platform"/>
            <consortium name="The Broad Institute Genome Sequencing Center for Infectious Disease"/>
            <person name="Wu L."/>
            <person name="Ma J."/>
        </authorList>
    </citation>
    <scope>NUCLEOTIDE SEQUENCE [LARGE SCALE GENOMIC DNA]</scope>
    <source>
        <strain evidence="3">CGMCC 1.16275</strain>
    </source>
</reference>
<sequence>MADDEIHRTATEARAASKPGVVRYILSAALVLVVLGFILAYFVGR</sequence>
<evidence type="ECO:0000313" key="3">
    <source>
        <dbReference type="Proteomes" id="UP001597115"/>
    </source>
</evidence>
<name>A0ABW4I518_9SPHN</name>
<dbReference type="EMBL" id="JBHUDY010000001">
    <property type="protein sequence ID" value="MFD1612528.1"/>
    <property type="molecule type" value="Genomic_DNA"/>
</dbReference>
<gene>
    <name evidence="2" type="ORF">ACFSCW_12025</name>
</gene>
<keyword evidence="3" id="KW-1185">Reference proteome</keyword>
<comment type="caution">
    <text evidence="2">The sequence shown here is derived from an EMBL/GenBank/DDBJ whole genome shotgun (WGS) entry which is preliminary data.</text>
</comment>
<evidence type="ECO:0000256" key="1">
    <source>
        <dbReference type="SAM" id="Phobius"/>
    </source>
</evidence>
<dbReference type="Proteomes" id="UP001597115">
    <property type="component" value="Unassembled WGS sequence"/>
</dbReference>
<accession>A0ABW4I518</accession>
<keyword evidence="1" id="KW-0812">Transmembrane</keyword>
<protein>
    <submittedName>
        <fullName evidence="2">Uncharacterized protein</fullName>
    </submittedName>
</protein>
<feature type="transmembrane region" description="Helical" evidence="1">
    <location>
        <begin position="21"/>
        <end position="43"/>
    </location>
</feature>
<keyword evidence="1" id="KW-0472">Membrane</keyword>
<proteinExistence type="predicted"/>
<evidence type="ECO:0000313" key="2">
    <source>
        <dbReference type="EMBL" id="MFD1612528.1"/>
    </source>
</evidence>
<organism evidence="2 3">
    <name type="scientific">Sphingomonas tabacisoli</name>
    <dbReference type="NCBI Taxonomy" id="2249466"/>
    <lineage>
        <taxon>Bacteria</taxon>
        <taxon>Pseudomonadati</taxon>
        <taxon>Pseudomonadota</taxon>
        <taxon>Alphaproteobacteria</taxon>
        <taxon>Sphingomonadales</taxon>
        <taxon>Sphingomonadaceae</taxon>
        <taxon>Sphingomonas</taxon>
    </lineage>
</organism>